<dbReference type="GO" id="GO:0016538">
    <property type="term" value="F:cyclin-dependent protein serine/threonine kinase regulator activity"/>
    <property type="evidence" value="ECO:0007669"/>
    <property type="project" value="InterPro"/>
</dbReference>
<evidence type="ECO:0000259" key="6">
    <source>
        <dbReference type="SMART" id="SM00385"/>
    </source>
</evidence>
<keyword evidence="5" id="KW-1133">Transmembrane helix</keyword>
<dbReference type="InterPro" id="IPR036915">
    <property type="entry name" value="Cyclin-like_sf"/>
</dbReference>
<dbReference type="SMART" id="SM00385">
    <property type="entry name" value="CYCLIN"/>
    <property type="match status" value="1"/>
</dbReference>
<dbReference type="SUPFAM" id="SSF47954">
    <property type="entry name" value="Cyclin-like"/>
    <property type="match status" value="2"/>
</dbReference>
<feature type="region of interest" description="Disordered" evidence="4">
    <location>
        <begin position="1"/>
        <end position="83"/>
    </location>
</feature>
<evidence type="ECO:0000256" key="3">
    <source>
        <dbReference type="RuleBase" id="RU000383"/>
    </source>
</evidence>
<dbReference type="PANTHER" id="PTHR10026">
    <property type="entry name" value="CYCLIN"/>
    <property type="match status" value="1"/>
</dbReference>
<comment type="similarity">
    <text evidence="1">Belongs to the cyclin family. Cyclin C subfamily.</text>
</comment>
<dbReference type="InterPro" id="IPR013763">
    <property type="entry name" value="Cyclin-like_dom"/>
</dbReference>
<feature type="compositionally biased region" description="Basic and acidic residues" evidence="4">
    <location>
        <begin position="1"/>
        <end position="11"/>
    </location>
</feature>
<feature type="domain" description="Cyclin-like" evidence="6">
    <location>
        <begin position="116"/>
        <end position="220"/>
    </location>
</feature>
<dbReference type="AlphaFoldDB" id="A0AAN6TLI6"/>
<keyword evidence="8" id="KW-1185">Reference proteome</keyword>
<dbReference type="GeneID" id="89937517"/>
<reference evidence="7" key="1">
    <citation type="journal article" date="2023" name="Mol. Phylogenet. Evol.">
        <title>Genome-scale phylogeny and comparative genomics of the fungal order Sordariales.</title>
        <authorList>
            <person name="Hensen N."/>
            <person name="Bonometti L."/>
            <person name="Westerberg I."/>
            <person name="Brannstrom I.O."/>
            <person name="Guillou S."/>
            <person name="Cros-Aarteil S."/>
            <person name="Calhoun S."/>
            <person name="Haridas S."/>
            <person name="Kuo A."/>
            <person name="Mondo S."/>
            <person name="Pangilinan J."/>
            <person name="Riley R."/>
            <person name="LaButti K."/>
            <person name="Andreopoulos B."/>
            <person name="Lipzen A."/>
            <person name="Chen C."/>
            <person name="Yan M."/>
            <person name="Daum C."/>
            <person name="Ng V."/>
            <person name="Clum A."/>
            <person name="Steindorff A."/>
            <person name="Ohm R.A."/>
            <person name="Martin F."/>
            <person name="Silar P."/>
            <person name="Natvig D.O."/>
            <person name="Lalanne C."/>
            <person name="Gautier V."/>
            <person name="Ament-Velasquez S.L."/>
            <person name="Kruys A."/>
            <person name="Hutchinson M.I."/>
            <person name="Powell A.J."/>
            <person name="Barry K."/>
            <person name="Miller A.N."/>
            <person name="Grigoriev I.V."/>
            <person name="Debuchy R."/>
            <person name="Gladieux P."/>
            <person name="Hiltunen Thoren M."/>
            <person name="Johannesson H."/>
        </authorList>
    </citation>
    <scope>NUCLEOTIDE SEQUENCE</scope>
    <source>
        <strain evidence="7">CBS 508.74</strain>
    </source>
</reference>
<accession>A0AAN6TLI6</accession>
<dbReference type="Gene3D" id="1.10.472.10">
    <property type="entry name" value="Cyclin-like"/>
    <property type="match status" value="2"/>
</dbReference>
<evidence type="ECO:0000256" key="1">
    <source>
        <dbReference type="ARBA" id="ARBA00008638"/>
    </source>
</evidence>
<keyword evidence="5" id="KW-0812">Transmembrane</keyword>
<dbReference type="Pfam" id="PF00134">
    <property type="entry name" value="Cyclin_N"/>
    <property type="match status" value="1"/>
</dbReference>
<dbReference type="Proteomes" id="UP001302812">
    <property type="component" value="Unassembled WGS sequence"/>
</dbReference>
<feature type="compositionally biased region" description="Acidic residues" evidence="4">
    <location>
        <begin position="486"/>
        <end position="496"/>
    </location>
</feature>
<dbReference type="EMBL" id="MU853333">
    <property type="protein sequence ID" value="KAK4116281.1"/>
    <property type="molecule type" value="Genomic_DNA"/>
</dbReference>
<feature type="transmembrane region" description="Helical" evidence="5">
    <location>
        <begin position="117"/>
        <end position="139"/>
    </location>
</feature>
<dbReference type="CDD" id="cd20546">
    <property type="entry name" value="CYCLIN_SpCG1C_ScCTK2-like_rpt2"/>
    <property type="match status" value="1"/>
</dbReference>
<reference evidence="7" key="2">
    <citation type="submission" date="2023-05" db="EMBL/GenBank/DDBJ databases">
        <authorList>
            <consortium name="Lawrence Berkeley National Laboratory"/>
            <person name="Steindorff A."/>
            <person name="Hensen N."/>
            <person name="Bonometti L."/>
            <person name="Westerberg I."/>
            <person name="Brannstrom I.O."/>
            <person name="Guillou S."/>
            <person name="Cros-Aarteil S."/>
            <person name="Calhoun S."/>
            <person name="Haridas S."/>
            <person name="Kuo A."/>
            <person name="Mondo S."/>
            <person name="Pangilinan J."/>
            <person name="Riley R."/>
            <person name="Labutti K."/>
            <person name="Andreopoulos B."/>
            <person name="Lipzen A."/>
            <person name="Chen C."/>
            <person name="Yanf M."/>
            <person name="Daum C."/>
            <person name="Ng V."/>
            <person name="Clum A."/>
            <person name="Ohm R."/>
            <person name="Martin F."/>
            <person name="Silar P."/>
            <person name="Natvig D."/>
            <person name="Lalanne C."/>
            <person name="Gautier V."/>
            <person name="Ament-Velasquez S.L."/>
            <person name="Kruys A."/>
            <person name="Hutchinson M.I."/>
            <person name="Powell A.J."/>
            <person name="Barry K."/>
            <person name="Miller A.N."/>
            <person name="Grigoriev I.V."/>
            <person name="Debuchy R."/>
            <person name="Gladieux P."/>
            <person name="Thoren M.H."/>
            <person name="Johannesson H."/>
        </authorList>
    </citation>
    <scope>NUCLEOTIDE SEQUENCE</scope>
    <source>
        <strain evidence="7">CBS 508.74</strain>
    </source>
</reference>
<dbReference type="FunFam" id="1.10.472.10:FF:000072">
    <property type="entry name" value="Cyclin Pch1"/>
    <property type="match status" value="1"/>
</dbReference>
<protein>
    <recommendedName>
        <fullName evidence="2">RNA polymerase II holoenzyme cyclin-like subunit</fullName>
    </recommendedName>
</protein>
<feature type="compositionally biased region" description="Polar residues" evidence="4">
    <location>
        <begin position="376"/>
        <end position="385"/>
    </location>
</feature>
<keyword evidence="5" id="KW-0472">Membrane</keyword>
<dbReference type="GO" id="GO:0006357">
    <property type="term" value="P:regulation of transcription by RNA polymerase II"/>
    <property type="evidence" value="ECO:0007669"/>
    <property type="project" value="InterPro"/>
</dbReference>
<feature type="compositionally biased region" description="Basic and acidic residues" evidence="4">
    <location>
        <begin position="469"/>
        <end position="485"/>
    </location>
</feature>
<feature type="compositionally biased region" description="Pro residues" evidence="4">
    <location>
        <begin position="17"/>
        <end position="26"/>
    </location>
</feature>
<name>A0AAN6TLI6_9PEZI</name>
<gene>
    <name evidence="7" type="ORF">N656DRAFT_765270</name>
</gene>
<comment type="caution">
    <text evidence="7">The sequence shown here is derived from an EMBL/GenBank/DDBJ whole genome shotgun (WGS) entry which is preliminary data.</text>
</comment>
<organism evidence="7 8">
    <name type="scientific">Canariomyces notabilis</name>
    <dbReference type="NCBI Taxonomy" id="2074819"/>
    <lineage>
        <taxon>Eukaryota</taxon>
        <taxon>Fungi</taxon>
        <taxon>Dikarya</taxon>
        <taxon>Ascomycota</taxon>
        <taxon>Pezizomycotina</taxon>
        <taxon>Sordariomycetes</taxon>
        <taxon>Sordariomycetidae</taxon>
        <taxon>Sordariales</taxon>
        <taxon>Chaetomiaceae</taxon>
        <taxon>Canariomyces</taxon>
    </lineage>
</organism>
<feature type="compositionally biased region" description="Low complexity" evidence="4">
    <location>
        <begin position="63"/>
        <end position="74"/>
    </location>
</feature>
<sequence>MSSIDRYRPPREGYQPPSLPPKPPPAINDRLSKSPFRRRDVPPAVPSPPTLSSRTSPPRPLSRRSAPSPSHSSPRQPPQPRQDQWYFTSDEVASSPSIIEGLPPAEERLRRAKGVNFIYQAGILLELPQITLWVAGVFFHRFYMRYSMVEEKSGIHHYNIAATALFLANKTEENCRKTKDVIIAVAKVAQKNTKLIIDEQSKEYWRWRDSILTYEELMLETLTFDLLVDNPYAQLYEHFRQLDLVHNKTLRDSAWAFCNDACLTVLPLLLPARDVAIAAVFWATAVTREKIDDVDGQAWWRFLGASEADTVKAVALMTDFYKKNPLRKQDAKVPGSPEFNLESTRRRGELGLSQLELDSAASQYGGTPTPLGTDRAGTQSPTRSRANGRAGEGYDAAAGIGAAAGGRVVVKTEGLDQESSSSLVGRNGEVKGDSDAALKVAANHMSAHERGPNGDAATSGGLVSPRVKRGGEESSEERDAKKAKLEDEDEGEIKGS</sequence>
<evidence type="ECO:0000256" key="5">
    <source>
        <dbReference type="SAM" id="Phobius"/>
    </source>
</evidence>
<feature type="region of interest" description="Disordered" evidence="4">
    <location>
        <begin position="437"/>
        <end position="496"/>
    </location>
</feature>
<evidence type="ECO:0000313" key="7">
    <source>
        <dbReference type="EMBL" id="KAK4116281.1"/>
    </source>
</evidence>
<dbReference type="RefSeq" id="XP_064673851.1">
    <property type="nucleotide sequence ID" value="XM_064813392.1"/>
</dbReference>
<keyword evidence="3" id="KW-0195">Cyclin</keyword>
<evidence type="ECO:0000313" key="8">
    <source>
        <dbReference type="Proteomes" id="UP001302812"/>
    </source>
</evidence>
<evidence type="ECO:0000256" key="4">
    <source>
        <dbReference type="SAM" id="MobiDB-lite"/>
    </source>
</evidence>
<dbReference type="InterPro" id="IPR006671">
    <property type="entry name" value="Cyclin_N"/>
</dbReference>
<feature type="region of interest" description="Disordered" evidence="4">
    <location>
        <begin position="361"/>
        <end position="392"/>
    </location>
</feature>
<evidence type="ECO:0000256" key="2">
    <source>
        <dbReference type="ARBA" id="ARBA00014912"/>
    </source>
</evidence>
<proteinExistence type="inferred from homology"/>
<dbReference type="InterPro" id="IPR043198">
    <property type="entry name" value="Cyclin/Ssn8"/>
</dbReference>